<name>A0A4R1RQP3_HYDET</name>
<dbReference type="Gene3D" id="1.10.1660.10">
    <property type="match status" value="1"/>
</dbReference>
<proteinExistence type="predicted"/>
<evidence type="ECO:0000259" key="1">
    <source>
        <dbReference type="Pfam" id="PF12728"/>
    </source>
</evidence>
<reference evidence="2 3" key="1">
    <citation type="submission" date="2019-03" db="EMBL/GenBank/DDBJ databases">
        <title>Genomic Encyclopedia of Type Strains, Phase IV (KMG-IV): sequencing the most valuable type-strain genomes for metagenomic binning, comparative biology and taxonomic classification.</title>
        <authorList>
            <person name="Goeker M."/>
        </authorList>
    </citation>
    <scope>NUCLEOTIDE SEQUENCE [LARGE SCALE GENOMIC DNA]</scope>
    <source>
        <strain evidence="2 3">LX-B</strain>
    </source>
</reference>
<gene>
    <name evidence="2" type="ORF">EDC14_1013101</name>
</gene>
<feature type="domain" description="Helix-turn-helix" evidence="1">
    <location>
        <begin position="50"/>
        <end position="91"/>
    </location>
</feature>
<sequence length="124" mass="14066">MSMIVVKKDLQKAETRKKIAARFLQYADELTVSAAEELQIDIYPVTAKAYYKTAEIATAFQVSDRMVRKWCEQGKIQAIQTPGGAWRIPAAQFGDLSKVRAFQETTEQINSRFSNSPGIDEFER</sequence>
<dbReference type="Pfam" id="PF12728">
    <property type="entry name" value="HTH_17"/>
    <property type="match status" value="1"/>
</dbReference>
<comment type="caution">
    <text evidence="2">The sequence shown here is derived from an EMBL/GenBank/DDBJ whole genome shotgun (WGS) entry which is preliminary data.</text>
</comment>
<accession>A0A4R1RQP3</accession>
<dbReference type="EMBL" id="SLUN01000013">
    <property type="protein sequence ID" value="TCL68559.1"/>
    <property type="molecule type" value="Genomic_DNA"/>
</dbReference>
<dbReference type="InterPro" id="IPR041657">
    <property type="entry name" value="HTH_17"/>
</dbReference>
<dbReference type="InterPro" id="IPR009061">
    <property type="entry name" value="DNA-bd_dom_put_sf"/>
</dbReference>
<organism evidence="2 3">
    <name type="scientific">Hydrogenispora ethanolica</name>
    <dbReference type="NCBI Taxonomy" id="1082276"/>
    <lineage>
        <taxon>Bacteria</taxon>
        <taxon>Bacillati</taxon>
        <taxon>Bacillota</taxon>
        <taxon>Hydrogenispora</taxon>
    </lineage>
</organism>
<keyword evidence="3" id="KW-1185">Reference proteome</keyword>
<dbReference type="SUPFAM" id="SSF46955">
    <property type="entry name" value="Putative DNA-binding domain"/>
    <property type="match status" value="1"/>
</dbReference>
<protein>
    <submittedName>
        <fullName evidence="2">Excisionase family DNA binding protein</fullName>
    </submittedName>
</protein>
<dbReference type="AlphaFoldDB" id="A0A4R1RQP3"/>
<dbReference type="Proteomes" id="UP000295008">
    <property type="component" value="Unassembled WGS sequence"/>
</dbReference>
<evidence type="ECO:0000313" key="3">
    <source>
        <dbReference type="Proteomes" id="UP000295008"/>
    </source>
</evidence>
<evidence type="ECO:0000313" key="2">
    <source>
        <dbReference type="EMBL" id="TCL68559.1"/>
    </source>
</evidence>